<name>A0ABP9PTX3_9ACTN</name>
<dbReference type="InterPro" id="IPR025110">
    <property type="entry name" value="AMP-bd_C"/>
</dbReference>
<feature type="region of interest" description="Disordered" evidence="1">
    <location>
        <begin position="528"/>
        <end position="556"/>
    </location>
</feature>
<dbReference type="InterPro" id="IPR020845">
    <property type="entry name" value="AMP-binding_CS"/>
</dbReference>
<evidence type="ECO:0000259" key="2">
    <source>
        <dbReference type="Pfam" id="PF00501"/>
    </source>
</evidence>
<reference evidence="5" key="1">
    <citation type="journal article" date="2019" name="Int. J. Syst. Evol. Microbiol.">
        <title>The Global Catalogue of Microorganisms (GCM) 10K type strain sequencing project: providing services to taxonomists for standard genome sequencing and annotation.</title>
        <authorList>
            <consortium name="The Broad Institute Genomics Platform"/>
            <consortium name="The Broad Institute Genome Sequencing Center for Infectious Disease"/>
            <person name="Wu L."/>
            <person name="Ma J."/>
        </authorList>
    </citation>
    <scope>NUCLEOTIDE SEQUENCE [LARGE SCALE GENOMIC DNA]</scope>
    <source>
        <strain evidence="5">JCM 18459</strain>
    </source>
</reference>
<dbReference type="Gene3D" id="3.30.300.30">
    <property type="match status" value="1"/>
</dbReference>
<dbReference type="Pfam" id="PF13193">
    <property type="entry name" value="AMP-binding_C"/>
    <property type="match status" value="1"/>
</dbReference>
<organism evidence="4 5">
    <name type="scientific">Nocardioides marinquilinus</name>
    <dbReference type="NCBI Taxonomy" id="1210400"/>
    <lineage>
        <taxon>Bacteria</taxon>
        <taxon>Bacillati</taxon>
        <taxon>Actinomycetota</taxon>
        <taxon>Actinomycetes</taxon>
        <taxon>Propionibacteriales</taxon>
        <taxon>Nocardioidaceae</taxon>
        <taxon>Nocardioides</taxon>
    </lineage>
</organism>
<proteinExistence type="predicted"/>
<dbReference type="EMBL" id="BAABKG010000004">
    <property type="protein sequence ID" value="GAA5151810.1"/>
    <property type="molecule type" value="Genomic_DNA"/>
</dbReference>
<dbReference type="Gene3D" id="3.40.50.12780">
    <property type="entry name" value="N-terminal domain of ligase-like"/>
    <property type="match status" value="1"/>
</dbReference>
<evidence type="ECO:0000313" key="5">
    <source>
        <dbReference type="Proteomes" id="UP001500221"/>
    </source>
</evidence>
<evidence type="ECO:0000256" key="1">
    <source>
        <dbReference type="SAM" id="MobiDB-lite"/>
    </source>
</evidence>
<dbReference type="InterPro" id="IPR000873">
    <property type="entry name" value="AMP-dep_synth/lig_dom"/>
</dbReference>
<keyword evidence="5" id="KW-1185">Reference proteome</keyword>
<dbReference type="RefSeq" id="WP_345460445.1">
    <property type="nucleotide sequence ID" value="NZ_BAABKG010000004.1"/>
</dbReference>
<dbReference type="InterPro" id="IPR050237">
    <property type="entry name" value="ATP-dep_AMP-bd_enzyme"/>
</dbReference>
<dbReference type="Pfam" id="PF00501">
    <property type="entry name" value="AMP-binding"/>
    <property type="match status" value="1"/>
</dbReference>
<feature type="domain" description="AMP-dependent synthetase/ligase" evidence="2">
    <location>
        <begin position="56"/>
        <end position="404"/>
    </location>
</feature>
<feature type="compositionally biased region" description="Basic and acidic residues" evidence="1">
    <location>
        <begin position="546"/>
        <end position="556"/>
    </location>
</feature>
<dbReference type="InterPro" id="IPR045851">
    <property type="entry name" value="AMP-bd_C_sf"/>
</dbReference>
<comment type="caution">
    <text evidence="4">The sequence shown here is derived from an EMBL/GenBank/DDBJ whole genome shotgun (WGS) entry which is preliminary data.</text>
</comment>
<dbReference type="InterPro" id="IPR042099">
    <property type="entry name" value="ANL_N_sf"/>
</dbReference>
<dbReference type="PANTHER" id="PTHR43767">
    <property type="entry name" value="LONG-CHAIN-FATTY-ACID--COA LIGASE"/>
    <property type="match status" value="1"/>
</dbReference>
<feature type="domain" description="AMP-binding enzyme C-terminal" evidence="3">
    <location>
        <begin position="451"/>
        <end position="526"/>
    </location>
</feature>
<sequence length="556" mass="59245">MPSKLTSGIAAAGTSLKVLGAAGVIRPYSPLTLVRLARTLKQWGTGPAGGFMSLALRTPDAVGLVDELGELTFGELDERSTSLAHALRDLGVGEGDGVALMCRNHRGFVDASIAVAKIGGDALYLNTAFAGPQLVAVLERDQPKVLIHDEEFTDMVAGADVATRVLAWVDGDAGDVPTLESLIEQHQPAPLDPPQRHGRTVILTSGTTGTPKGAPRTEAGVEAAVSLLSAMPLKHGWRCHIAAPLFHTWGFAHLALAMLLGTTVVLRRKYEPESFLQTLEEHRCQSAAVIPVMLQRVLALPTETLDRYDLPDLEVVASSGSALPGDLAATWMDRFGDNIYSTYGSTEVAYAAIARPADLRADPATAGRPPYATVVKILDDDGKPVPDGTTGRIFVGNGLLFEGYTGGGHKEIVDGLMSSGDVGRLEDGLLYVEGRDDEMIVSGGENVFPKEVEDCLARHEAVTEVAAIGVDDEDFGKRLRAFVVVTADSDVDEDALKGWVKDNLARYKVPRDIVFVDELPRNATGKVLKRELADRDDDSGAESQADDEHADAQDSA</sequence>
<protein>
    <submittedName>
        <fullName evidence="4">AMP-binding protein</fullName>
    </submittedName>
</protein>
<dbReference type="PROSITE" id="PS00455">
    <property type="entry name" value="AMP_BINDING"/>
    <property type="match status" value="1"/>
</dbReference>
<evidence type="ECO:0000259" key="3">
    <source>
        <dbReference type="Pfam" id="PF13193"/>
    </source>
</evidence>
<gene>
    <name evidence="4" type="ORF">GCM10023340_31070</name>
</gene>
<dbReference type="Proteomes" id="UP001500221">
    <property type="component" value="Unassembled WGS sequence"/>
</dbReference>
<feature type="compositionally biased region" description="Acidic residues" evidence="1">
    <location>
        <begin position="534"/>
        <end position="545"/>
    </location>
</feature>
<dbReference type="PANTHER" id="PTHR43767:SF1">
    <property type="entry name" value="NONRIBOSOMAL PEPTIDE SYNTHASE PES1 (EUROFUNG)-RELATED"/>
    <property type="match status" value="1"/>
</dbReference>
<accession>A0ABP9PTX3</accession>
<dbReference type="SUPFAM" id="SSF56801">
    <property type="entry name" value="Acetyl-CoA synthetase-like"/>
    <property type="match status" value="1"/>
</dbReference>
<evidence type="ECO:0000313" key="4">
    <source>
        <dbReference type="EMBL" id="GAA5151810.1"/>
    </source>
</evidence>